<reference evidence="2 3" key="1">
    <citation type="journal article" date="2016" name="Sci. Rep.">
        <title>Penicillium arizonense, a new, genome sequenced fungal species, reveals a high chemical diversity in secreted metabolites.</title>
        <authorList>
            <person name="Grijseels S."/>
            <person name="Nielsen J.C."/>
            <person name="Randelovic M."/>
            <person name="Nielsen J."/>
            <person name="Nielsen K.F."/>
            <person name="Workman M."/>
            <person name="Frisvad J.C."/>
        </authorList>
    </citation>
    <scope>NUCLEOTIDE SEQUENCE [LARGE SCALE GENOMIC DNA]</scope>
    <source>
        <strain evidence="2 3">CBS 141311</strain>
    </source>
</reference>
<name>A0A1F5L2C4_PENAI</name>
<dbReference type="RefSeq" id="XP_022482842.1">
    <property type="nucleotide sequence ID" value="XM_022637303.1"/>
</dbReference>
<dbReference type="GeneID" id="34582037"/>
<dbReference type="Gene3D" id="2.100.10.30">
    <property type="entry name" value="Jacalin-like lectin domain"/>
    <property type="match status" value="1"/>
</dbReference>
<dbReference type="Pfam" id="PF01419">
    <property type="entry name" value="Jacalin"/>
    <property type="match status" value="1"/>
</dbReference>
<dbReference type="InterPro" id="IPR001229">
    <property type="entry name" value="Jacalin-like_lectin_dom"/>
</dbReference>
<dbReference type="Proteomes" id="UP000177622">
    <property type="component" value="Unassembled WGS sequence"/>
</dbReference>
<keyword evidence="3" id="KW-1185">Reference proteome</keyword>
<proteinExistence type="predicted"/>
<feature type="domain" description="Jacalin-type lectin" evidence="1">
    <location>
        <begin position="2"/>
        <end position="151"/>
    </location>
</feature>
<sequence>MVQKGPAVGGDGGSPFDLLNGNRPVEQLDVWYGSGSGDADRYIVLKGIKVRWPDGKTGQVGSCPPGDQPSPLHTSFDFERNGNDPLDWMDIYGSTGRADSLRLVTHDETDYFEAGGIGGGKCIQPAQGRKLYGFYGRAGFDIDKLGAYFSD</sequence>
<comment type="caution">
    <text evidence="2">The sequence shown here is derived from an EMBL/GenBank/DDBJ whole genome shotgun (WGS) entry which is preliminary data.</text>
</comment>
<dbReference type="AlphaFoldDB" id="A0A1F5L2C4"/>
<dbReference type="EMBL" id="LXJU01000046">
    <property type="protein sequence ID" value="OGE47383.1"/>
    <property type="molecule type" value="Genomic_DNA"/>
</dbReference>
<evidence type="ECO:0000259" key="1">
    <source>
        <dbReference type="PROSITE" id="PS51752"/>
    </source>
</evidence>
<dbReference type="InterPro" id="IPR036404">
    <property type="entry name" value="Jacalin-like_lectin_dom_sf"/>
</dbReference>
<dbReference type="SUPFAM" id="SSF51101">
    <property type="entry name" value="Mannose-binding lectins"/>
    <property type="match status" value="1"/>
</dbReference>
<organism evidence="2 3">
    <name type="scientific">Penicillium arizonense</name>
    <dbReference type="NCBI Taxonomy" id="1835702"/>
    <lineage>
        <taxon>Eukaryota</taxon>
        <taxon>Fungi</taxon>
        <taxon>Dikarya</taxon>
        <taxon>Ascomycota</taxon>
        <taxon>Pezizomycotina</taxon>
        <taxon>Eurotiomycetes</taxon>
        <taxon>Eurotiomycetidae</taxon>
        <taxon>Eurotiales</taxon>
        <taxon>Aspergillaceae</taxon>
        <taxon>Penicillium</taxon>
    </lineage>
</organism>
<gene>
    <name evidence="2" type="ORF">PENARI_c046G11472</name>
</gene>
<dbReference type="PROSITE" id="PS51752">
    <property type="entry name" value="JACALIN_LECTIN"/>
    <property type="match status" value="1"/>
</dbReference>
<evidence type="ECO:0000313" key="2">
    <source>
        <dbReference type="EMBL" id="OGE47383.1"/>
    </source>
</evidence>
<protein>
    <recommendedName>
        <fullName evidence="1">Jacalin-type lectin domain-containing protein</fullName>
    </recommendedName>
</protein>
<accession>A0A1F5L2C4</accession>
<evidence type="ECO:0000313" key="3">
    <source>
        <dbReference type="Proteomes" id="UP000177622"/>
    </source>
</evidence>
<dbReference type="OrthoDB" id="4325201at2759"/>